<dbReference type="AlphaFoldDB" id="A0A0U5FZB1"/>
<gene>
    <name evidence="3" type="ORF">ASPCAL05805</name>
</gene>
<dbReference type="OMA" id="LMFSQGC"/>
<keyword evidence="1" id="KW-0378">Hydrolase</keyword>
<evidence type="ECO:0000313" key="3">
    <source>
        <dbReference type="EMBL" id="CEL04678.1"/>
    </source>
</evidence>
<dbReference type="EMBL" id="CDMC01000004">
    <property type="protein sequence ID" value="CEL04678.1"/>
    <property type="molecule type" value="Genomic_DNA"/>
</dbReference>
<dbReference type="Gene3D" id="3.40.50.1820">
    <property type="entry name" value="alpha/beta hydrolase"/>
    <property type="match status" value="1"/>
</dbReference>
<evidence type="ECO:0000313" key="4">
    <source>
        <dbReference type="Proteomes" id="UP000054771"/>
    </source>
</evidence>
<dbReference type="GO" id="GO:0016787">
    <property type="term" value="F:hydrolase activity"/>
    <property type="evidence" value="ECO:0007669"/>
    <property type="project" value="UniProtKB-KW"/>
</dbReference>
<dbReference type="Pfam" id="PF03959">
    <property type="entry name" value="FSH1"/>
    <property type="match status" value="1"/>
</dbReference>
<dbReference type="GO" id="GO:0005634">
    <property type="term" value="C:nucleus"/>
    <property type="evidence" value="ECO:0007669"/>
    <property type="project" value="TreeGrafter"/>
</dbReference>
<dbReference type="PANTHER" id="PTHR48070">
    <property type="entry name" value="ESTERASE OVCA2"/>
    <property type="match status" value="1"/>
</dbReference>
<dbReference type="PANTHER" id="PTHR48070:SF7">
    <property type="entry name" value="SERINE HYDROLASE FSH DOMAIN-CONTAINING PROTEIN-RELATED"/>
    <property type="match status" value="1"/>
</dbReference>
<dbReference type="SUPFAM" id="SSF53474">
    <property type="entry name" value="alpha/beta-Hydrolases"/>
    <property type="match status" value="1"/>
</dbReference>
<dbReference type="OrthoDB" id="2094269at2759"/>
<proteinExistence type="predicted"/>
<dbReference type="GO" id="GO:0005737">
    <property type="term" value="C:cytoplasm"/>
    <property type="evidence" value="ECO:0007669"/>
    <property type="project" value="TreeGrafter"/>
</dbReference>
<name>A0A0U5FZB1_ASPCI</name>
<feature type="domain" description="Serine hydrolase" evidence="2">
    <location>
        <begin position="1"/>
        <end position="319"/>
    </location>
</feature>
<accession>A0A0U5FZB1</accession>
<reference evidence="4" key="1">
    <citation type="journal article" date="2016" name="Genome Announc.">
        <title>Draft genome sequences of fungus Aspergillus calidoustus.</title>
        <authorList>
            <person name="Horn F."/>
            <person name="Linde J."/>
            <person name="Mattern D.J."/>
            <person name="Walther G."/>
            <person name="Guthke R."/>
            <person name="Scherlach K."/>
            <person name="Martin K."/>
            <person name="Brakhage A.A."/>
            <person name="Petzke L."/>
            <person name="Valiante V."/>
        </authorList>
    </citation>
    <scope>NUCLEOTIDE SEQUENCE [LARGE SCALE GENOMIC DNA]</scope>
    <source>
        <strain evidence="4">SF006504</strain>
    </source>
</reference>
<organism evidence="3 4">
    <name type="scientific">Aspergillus calidoustus</name>
    <dbReference type="NCBI Taxonomy" id="454130"/>
    <lineage>
        <taxon>Eukaryota</taxon>
        <taxon>Fungi</taxon>
        <taxon>Dikarya</taxon>
        <taxon>Ascomycota</taxon>
        <taxon>Pezizomycotina</taxon>
        <taxon>Eurotiomycetes</taxon>
        <taxon>Eurotiomycetidae</taxon>
        <taxon>Eurotiales</taxon>
        <taxon>Aspergillaceae</taxon>
        <taxon>Aspergillus</taxon>
        <taxon>Aspergillus subgen. Nidulantes</taxon>
    </lineage>
</organism>
<sequence length="340" mass="37054">MKVLCLHGRGTSGAIFKSQTCQPLIRAYLHTKTQKTGQLTFRSQKNKASIRARLTDLNLDFDFLDGQYPCAPAPGIDLFYPPPYYSYVQDTPPSNGTTPANSYTIEAIHDTHAWLSSILAERGPYDLVLTFSQGAALAASMLLLHEVNQSQLTALDRVSSNGSSDSDNLEAMAATPPFKSAIFICGGAPIPILEYIGFHIPYATKARDQASRAALASMADSTSILALGSARWTGLAHSSPGPLSPFDTQRLPSGFTYNKEEEIRREMRGPVQIGIPTVHIYGERDPRYVAGIQLSEVCVKSRRKVYNHGGGHEIPRFEAVSGAIADLVRWAVRAAQAQDE</sequence>
<dbReference type="Proteomes" id="UP000054771">
    <property type="component" value="Unassembled WGS sequence"/>
</dbReference>
<dbReference type="InterPro" id="IPR050593">
    <property type="entry name" value="LovG"/>
</dbReference>
<dbReference type="InterPro" id="IPR029058">
    <property type="entry name" value="AB_hydrolase_fold"/>
</dbReference>
<dbReference type="STRING" id="454130.A0A0U5FZB1"/>
<evidence type="ECO:0000256" key="1">
    <source>
        <dbReference type="ARBA" id="ARBA00022801"/>
    </source>
</evidence>
<protein>
    <recommendedName>
        <fullName evidence="2">Serine hydrolase domain-containing protein</fullName>
    </recommendedName>
</protein>
<dbReference type="GO" id="GO:0019748">
    <property type="term" value="P:secondary metabolic process"/>
    <property type="evidence" value="ECO:0007669"/>
    <property type="project" value="TreeGrafter"/>
</dbReference>
<dbReference type="InterPro" id="IPR005645">
    <property type="entry name" value="FSH-like_dom"/>
</dbReference>
<evidence type="ECO:0000259" key="2">
    <source>
        <dbReference type="Pfam" id="PF03959"/>
    </source>
</evidence>
<keyword evidence="4" id="KW-1185">Reference proteome</keyword>